<dbReference type="GO" id="GO:0003676">
    <property type="term" value="F:nucleic acid binding"/>
    <property type="evidence" value="ECO:0007669"/>
    <property type="project" value="InterPro"/>
</dbReference>
<dbReference type="InterPro" id="IPR025824">
    <property type="entry name" value="OB-fold_nuc-bd_dom"/>
</dbReference>
<comment type="caution">
    <text evidence="2">The sequence shown here is derived from an EMBL/GenBank/DDBJ whole genome shotgun (WGS) entry which is preliminary data.</text>
</comment>
<feature type="domain" description="OB-fold nucleic acid binding" evidence="1">
    <location>
        <begin position="10"/>
        <end position="48"/>
    </location>
</feature>
<organism evidence="2">
    <name type="scientific">human gut metagenome</name>
    <dbReference type="NCBI Taxonomy" id="408170"/>
    <lineage>
        <taxon>unclassified sequences</taxon>
        <taxon>metagenomes</taxon>
        <taxon>organismal metagenomes</taxon>
    </lineage>
</organism>
<feature type="non-terminal residue" evidence="2">
    <location>
        <position position="49"/>
    </location>
</feature>
<sequence>MEVKTALANLDREYLLKNVYVSGTIINAKRHSSGHIYFSLKDEESAIDV</sequence>
<accession>W1XEG3</accession>
<proteinExistence type="predicted"/>
<evidence type="ECO:0000313" key="2">
    <source>
        <dbReference type="EMBL" id="ETJ27159.1"/>
    </source>
</evidence>
<gene>
    <name evidence="2" type="ORF">Q604_UNBC17078G0002</name>
</gene>
<evidence type="ECO:0000259" key="1">
    <source>
        <dbReference type="Pfam" id="PF13742"/>
    </source>
</evidence>
<reference evidence="2" key="1">
    <citation type="submission" date="2013-12" db="EMBL/GenBank/DDBJ databases">
        <title>A Varibaculum cambriense genome reconstructed from a premature infant gut community with otherwise low bacterial novelty that shifts toward anaerobic metabolism during the third week of life.</title>
        <authorList>
            <person name="Brown C.T."/>
            <person name="Sharon I."/>
            <person name="Thomas B.C."/>
            <person name="Castelle C.J."/>
            <person name="Morowitz M.J."/>
            <person name="Banfield J.F."/>
        </authorList>
    </citation>
    <scope>NUCLEOTIDE SEQUENCE</scope>
</reference>
<dbReference type="AlphaFoldDB" id="W1XEG3"/>
<dbReference type="Pfam" id="PF13742">
    <property type="entry name" value="tRNA_anti_2"/>
    <property type="match status" value="1"/>
</dbReference>
<protein>
    <submittedName>
        <fullName evidence="2">Exodeoxyribonuclease 7 large subunit</fullName>
    </submittedName>
</protein>
<name>W1XEG3_9ZZZZ</name>
<dbReference type="EMBL" id="AZMM01017078">
    <property type="protein sequence ID" value="ETJ27159.1"/>
    <property type="molecule type" value="Genomic_DNA"/>
</dbReference>
<dbReference type="CDD" id="cd04489">
    <property type="entry name" value="ExoVII_LU_OBF"/>
    <property type="match status" value="1"/>
</dbReference>